<feature type="transmembrane region" description="Helical" evidence="6">
    <location>
        <begin position="109"/>
        <end position="132"/>
    </location>
</feature>
<evidence type="ECO:0000256" key="5">
    <source>
        <dbReference type="ARBA" id="ARBA00023136"/>
    </source>
</evidence>
<evidence type="ECO:0000256" key="4">
    <source>
        <dbReference type="ARBA" id="ARBA00022989"/>
    </source>
</evidence>
<dbReference type="EMBL" id="JAPCKK010000016">
    <property type="protein sequence ID" value="MDP4097754.1"/>
    <property type="molecule type" value="Genomic_DNA"/>
</dbReference>
<feature type="transmembrane region" description="Helical" evidence="6">
    <location>
        <begin position="186"/>
        <end position="209"/>
    </location>
</feature>
<reference evidence="7 8" key="1">
    <citation type="submission" date="2022-10" db="EMBL/GenBank/DDBJ databases">
        <title>Paenibacillus description and whole genome data of maize root bacterial community.</title>
        <authorList>
            <person name="Marton D."/>
            <person name="Farkas M."/>
            <person name="Cserhati M."/>
        </authorList>
    </citation>
    <scope>NUCLEOTIDE SEQUENCE [LARGE SCALE GENOMIC DNA]</scope>
    <source>
        <strain evidence="7 8">P96</strain>
    </source>
</reference>
<gene>
    <name evidence="7" type="ORF">OIN60_13335</name>
</gene>
<dbReference type="PANTHER" id="PTHR13353:SF5">
    <property type="entry name" value="TRANSMEMBRANE PROTEIN 19"/>
    <property type="match status" value="1"/>
</dbReference>
<feature type="transmembrane region" description="Helical" evidence="6">
    <location>
        <begin position="84"/>
        <end position="103"/>
    </location>
</feature>
<evidence type="ECO:0000256" key="6">
    <source>
        <dbReference type="SAM" id="Phobius"/>
    </source>
</evidence>
<accession>A0ABT9FSP2</accession>
<keyword evidence="4 6" id="KW-1133">Transmembrane helix</keyword>
<evidence type="ECO:0000313" key="8">
    <source>
        <dbReference type="Proteomes" id="UP001241848"/>
    </source>
</evidence>
<comment type="subcellular location">
    <subcellularLocation>
        <location evidence="1">Membrane</location>
        <topology evidence="1">Multi-pass membrane protein</topology>
    </subcellularLocation>
</comment>
<keyword evidence="5 6" id="KW-0472">Membrane</keyword>
<dbReference type="PANTHER" id="PTHR13353">
    <property type="entry name" value="TRANSMEMBRANE PROTEIN 19"/>
    <property type="match status" value="1"/>
</dbReference>
<evidence type="ECO:0000256" key="2">
    <source>
        <dbReference type="ARBA" id="ARBA00009012"/>
    </source>
</evidence>
<keyword evidence="8" id="KW-1185">Reference proteome</keyword>
<proteinExistence type="inferred from homology"/>
<feature type="transmembrane region" description="Helical" evidence="6">
    <location>
        <begin position="247"/>
        <end position="267"/>
    </location>
</feature>
<evidence type="ECO:0000313" key="7">
    <source>
        <dbReference type="EMBL" id="MDP4097754.1"/>
    </source>
</evidence>
<dbReference type="Proteomes" id="UP001241848">
    <property type="component" value="Unassembled WGS sequence"/>
</dbReference>
<dbReference type="InterPro" id="IPR002794">
    <property type="entry name" value="DUF92_TMEM19"/>
</dbReference>
<name>A0ABT9FSP2_9BACL</name>
<organism evidence="7 8">
    <name type="scientific">Paenibacillus zeirhizosphaerae</name>
    <dbReference type="NCBI Taxonomy" id="2987519"/>
    <lineage>
        <taxon>Bacteria</taxon>
        <taxon>Bacillati</taxon>
        <taxon>Bacillota</taxon>
        <taxon>Bacilli</taxon>
        <taxon>Bacillales</taxon>
        <taxon>Paenibacillaceae</taxon>
        <taxon>Paenibacillus</taxon>
    </lineage>
</organism>
<dbReference type="Pfam" id="PF01940">
    <property type="entry name" value="DUF92"/>
    <property type="match status" value="1"/>
</dbReference>
<protein>
    <submittedName>
        <fullName evidence="7">DUF92 domain-containing protein</fullName>
    </submittedName>
</protein>
<evidence type="ECO:0000256" key="1">
    <source>
        <dbReference type="ARBA" id="ARBA00004141"/>
    </source>
</evidence>
<keyword evidence="3 6" id="KW-0812">Transmembrane</keyword>
<evidence type="ECO:0000256" key="3">
    <source>
        <dbReference type="ARBA" id="ARBA00022692"/>
    </source>
</evidence>
<feature type="transmembrane region" description="Helical" evidence="6">
    <location>
        <begin position="153"/>
        <end position="180"/>
    </location>
</feature>
<comment type="caution">
    <text evidence="7">The sequence shown here is derived from an EMBL/GenBank/DDBJ whole genome shotgun (WGS) entry which is preliminary data.</text>
</comment>
<sequence length="268" mass="28309">MDWLIGAAGALLVGGAAYRKKSLTLSGFAAAFVMGTVYYGAGDLFWFGILLVFFITSTLLSRYKQERKAELEKSYAKTGNRDAGQVFANGGLGMLLCAGYAVWPHPAWIFLFIGVMATVTADTWATEIGSLSRQSPRSVLNGRPLPPGTSGGVSALGTSAAVAGGALIGLSAWLFLYVLGESILSWWAWIMTGGIAGAAGAFADSYLGATVQYMSRCRVCGREVEVSTHCGQATEKARGWSWMTNDAVNIISSIAGGLVALVLGYIWM</sequence>
<dbReference type="RefSeq" id="WP_305755333.1">
    <property type="nucleotide sequence ID" value="NZ_JAPCKK010000016.1"/>
</dbReference>
<comment type="similarity">
    <text evidence="2">Belongs to the TMEM19 family.</text>
</comment>
<feature type="transmembrane region" description="Helical" evidence="6">
    <location>
        <begin position="43"/>
        <end position="63"/>
    </location>
</feature>